<dbReference type="EMBL" id="CP019640">
    <property type="protein sequence ID" value="AQQ54015.1"/>
    <property type="molecule type" value="Genomic_DNA"/>
</dbReference>
<accession>A0A1Q2L0M9</accession>
<dbReference type="InterPro" id="IPR002645">
    <property type="entry name" value="STAS_dom"/>
</dbReference>
<sequence length="248" mass="27894">MKNPQSEEWPLPVLKITRDFTIQDRSLEAEKILVPAASFLDLLDEDSRQKAENLLPKGLPGKGIELNFLGRGEERFAADVHVNWNDEETATLVIVPHAESHRRIAGQFTSLRQRLNETNYDLLLEKMKVDELVKRVRELSAPLIRLDRSRMLIPLFGDLTVEQMAAVQEKVLSDTYASGATKIILDFTAVDLIDNSGLQEFNSLLQSLSLMGTSVTLTGLHPDHARRLNELDVHLGITYASSLQDILQ</sequence>
<keyword evidence="3" id="KW-1185">Reference proteome</keyword>
<dbReference type="PROSITE" id="PS50801">
    <property type="entry name" value="STAS"/>
    <property type="match status" value="1"/>
</dbReference>
<dbReference type="PANTHER" id="PTHR33745:SF1">
    <property type="entry name" value="RSBT ANTAGONIST PROTEIN RSBS"/>
    <property type="match status" value="1"/>
</dbReference>
<dbReference type="CDD" id="cd07041">
    <property type="entry name" value="STAS_RsbR_RsbS_like"/>
    <property type="match status" value="1"/>
</dbReference>
<dbReference type="SUPFAM" id="SSF52091">
    <property type="entry name" value="SpoIIaa-like"/>
    <property type="match status" value="1"/>
</dbReference>
<evidence type="ECO:0000259" key="1">
    <source>
        <dbReference type="PROSITE" id="PS50801"/>
    </source>
</evidence>
<dbReference type="PANTHER" id="PTHR33745">
    <property type="entry name" value="RSBT ANTAGONIST PROTEIN RSBS-RELATED"/>
    <property type="match status" value="1"/>
</dbReference>
<dbReference type="Proteomes" id="UP000188184">
    <property type="component" value="Chromosome"/>
</dbReference>
<dbReference type="Pfam" id="PF01740">
    <property type="entry name" value="STAS"/>
    <property type="match status" value="1"/>
</dbReference>
<feature type="domain" description="STAS" evidence="1">
    <location>
        <begin position="140"/>
        <end position="248"/>
    </location>
</feature>
<dbReference type="InterPro" id="IPR036513">
    <property type="entry name" value="STAS_dom_sf"/>
</dbReference>
<dbReference type="KEGG" id="pmar:B0X71_13525"/>
<evidence type="ECO:0000313" key="2">
    <source>
        <dbReference type="EMBL" id="AQQ54015.1"/>
    </source>
</evidence>
<proteinExistence type="predicted"/>
<gene>
    <name evidence="2" type="ORF">B0X71_13525</name>
</gene>
<organism evidence="2 3">
    <name type="scientific">Planococcus lenghuensis</name>
    <dbReference type="NCBI Taxonomy" id="2213202"/>
    <lineage>
        <taxon>Bacteria</taxon>
        <taxon>Bacillati</taxon>
        <taxon>Bacillota</taxon>
        <taxon>Bacilli</taxon>
        <taxon>Bacillales</taxon>
        <taxon>Caryophanaceae</taxon>
        <taxon>Planococcus</taxon>
    </lineage>
</organism>
<dbReference type="AlphaFoldDB" id="A0A1Q2L0M9"/>
<protein>
    <recommendedName>
        <fullName evidence="1">STAS domain-containing protein</fullName>
    </recommendedName>
</protein>
<dbReference type="RefSeq" id="WP_077589908.1">
    <property type="nucleotide sequence ID" value="NZ_CP019640.1"/>
</dbReference>
<dbReference type="InterPro" id="IPR051932">
    <property type="entry name" value="Bact_StressResp_Reg"/>
</dbReference>
<dbReference type="Gene3D" id="3.30.750.24">
    <property type="entry name" value="STAS domain"/>
    <property type="match status" value="1"/>
</dbReference>
<reference evidence="2 3" key="1">
    <citation type="submission" date="2017-02" db="EMBL/GenBank/DDBJ databases">
        <title>The complete genomic sequence of a novel cold adapted crude oil-degrading bacterium Planococcus qaidamina Y42.</title>
        <authorList>
            <person name="Yang R."/>
        </authorList>
    </citation>
    <scope>NUCLEOTIDE SEQUENCE [LARGE SCALE GENOMIC DNA]</scope>
    <source>
        <strain evidence="2 3">Y42</strain>
    </source>
</reference>
<dbReference type="OrthoDB" id="2624594at2"/>
<evidence type="ECO:0000313" key="3">
    <source>
        <dbReference type="Proteomes" id="UP000188184"/>
    </source>
</evidence>
<name>A0A1Q2L0M9_9BACL</name>